<accession>A0ACD3AC32</accession>
<evidence type="ECO:0000313" key="2">
    <source>
        <dbReference type="Proteomes" id="UP000308600"/>
    </source>
</evidence>
<dbReference type="Proteomes" id="UP000308600">
    <property type="component" value="Unassembled WGS sequence"/>
</dbReference>
<keyword evidence="2" id="KW-1185">Reference proteome</keyword>
<proteinExistence type="predicted"/>
<organism evidence="1 2">
    <name type="scientific">Pluteus cervinus</name>
    <dbReference type="NCBI Taxonomy" id="181527"/>
    <lineage>
        <taxon>Eukaryota</taxon>
        <taxon>Fungi</taxon>
        <taxon>Dikarya</taxon>
        <taxon>Basidiomycota</taxon>
        <taxon>Agaricomycotina</taxon>
        <taxon>Agaricomycetes</taxon>
        <taxon>Agaricomycetidae</taxon>
        <taxon>Agaricales</taxon>
        <taxon>Pluteineae</taxon>
        <taxon>Pluteaceae</taxon>
        <taxon>Pluteus</taxon>
    </lineage>
</organism>
<gene>
    <name evidence="1" type="ORF">BDN72DRAFT_862435</name>
</gene>
<protein>
    <submittedName>
        <fullName evidence="1">Uncharacterized protein</fullName>
    </submittedName>
</protein>
<dbReference type="EMBL" id="ML208546">
    <property type="protein sequence ID" value="TFK62990.1"/>
    <property type="molecule type" value="Genomic_DNA"/>
</dbReference>
<name>A0ACD3AC32_9AGAR</name>
<sequence length="247" mass="28219">MARGYAAIPDQERSGVRAEWVAVFIFEHVNGSRFPLEFSGNKSLIESKDPGHVPIKYHMPERQQRRLLYPRRPVIGSRHIERVRWQGRGGTLILCHNNFGRVLDGTPFCGRVPGLVARVQESDRKIKLYVRESPDRLRHLLLRQALGVLDAMQFLLRPELPYVNFHRSIRLPLGSPYPFTAKVCFTFRKTVNGVNRLPVKQRDGSEVELDANALVGRDVDIIFVLLHRHLGFGRAIAVAHILQIVLV</sequence>
<evidence type="ECO:0000313" key="1">
    <source>
        <dbReference type="EMBL" id="TFK62990.1"/>
    </source>
</evidence>
<reference evidence="1 2" key="1">
    <citation type="journal article" date="2019" name="Nat. Ecol. Evol.">
        <title>Megaphylogeny resolves global patterns of mushroom evolution.</title>
        <authorList>
            <person name="Varga T."/>
            <person name="Krizsan K."/>
            <person name="Foldi C."/>
            <person name="Dima B."/>
            <person name="Sanchez-Garcia M."/>
            <person name="Sanchez-Ramirez S."/>
            <person name="Szollosi G.J."/>
            <person name="Szarkandi J.G."/>
            <person name="Papp V."/>
            <person name="Albert L."/>
            <person name="Andreopoulos W."/>
            <person name="Angelini C."/>
            <person name="Antonin V."/>
            <person name="Barry K.W."/>
            <person name="Bougher N.L."/>
            <person name="Buchanan P."/>
            <person name="Buyck B."/>
            <person name="Bense V."/>
            <person name="Catcheside P."/>
            <person name="Chovatia M."/>
            <person name="Cooper J."/>
            <person name="Damon W."/>
            <person name="Desjardin D."/>
            <person name="Finy P."/>
            <person name="Geml J."/>
            <person name="Haridas S."/>
            <person name="Hughes K."/>
            <person name="Justo A."/>
            <person name="Karasinski D."/>
            <person name="Kautmanova I."/>
            <person name="Kiss B."/>
            <person name="Kocsube S."/>
            <person name="Kotiranta H."/>
            <person name="LaButti K.M."/>
            <person name="Lechner B.E."/>
            <person name="Liimatainen K."/>
            <person name="Lipzen A."/>
            <person name="Lukacs Z."/>
            <person name="Mihaltcheva S."/>
            <person name="Morgado L.N."/>
            <person name="Niskanen T."/>
            <person name="Noordeloos M.E."/>
            <person name="Ohm R.A."/>
            <person name="Ortiz-Santana B."/>
            <person name="Ovrebo C."/>
            <person name="Racz N."/>
            <person name="Riley R."/>
            <person name="Savchenko A."/>
            <person name="Shiryaev A."/>
            <person name="Soop K."/>
            <person name="Spirin V."/>
            <person name="Szebenyi C."/>
            <person name="Tomsovsky M."/>
            <person name="Tulloss R.E."/>
            <person name="Uehling J."/>
            <person name="Grigoriev I.V."/>
            <person name="Vagvolgyi C."/>
            <person name="Papp T."/>
            <person name="Martin F.M."/>
            <person name="Miettinen O."/>
            <person name="Hibbett D.S."/>
            <person name="Nagy L.G."/>
        </authorList>
    </citation>
    <scope>NUCLEOTIDE SEQUENCE [LARGE SCALE GENOMIC DNA]</scope>
    <source>
        <strain evidence="1 2">NL-1719</strain>
    </source>
</reference>